<dbReference type="PROSITE" id="PS50983">
    <property type="entry name" value="FE_B12_PBP"/>
    <property type="match status" value="1"/>
</dbReference>
<accession>A0A9W6D1V8</accession>
<keyword evidence="3" id="KW-1185">Reference proteome</keyword>
<proteinExistence type="predicted"/>
<sequence>MKEYKRFMRRNWRLRYCFLMALFCLTFLGSALGSAASLFAYPVSLTDSGGNTIILERKPQNVISLVPAITEIIFALGEGESIKGITYHDTCPPGENQKSIVGGFFAPSPDRMEALGPDLIFVSSLHREIQNRFSHENCRMIQLESHSIDQLYENIRSLGLIFEKTREAEAIIEGIQNQLRLVAQKIDKIPGSQRKRVIRLMGRDRVMTPGDDSFQNAFIRAAGGIPPELGKKGNVVDVSLEEWTRFNPQVIYGCNGDREVAGKFFSQPGWKDVEAVRTGRIFYLPCELTCRASVRSGDFVQGLASLVYEEEFSSVRNRVLEEKRVQSKPIELPLDYVRSARVDESNIFDFPNKTLTIEFRRPMGVTSTLEGEREKIIAVGNHYSSPPCWSIEHRLGLEKSRERIYKAIGRSKKDSCFLFTGADMGNLSVQKAQFKEMTVYALVTAGVETNAVRMSVDEGLFYEPGTINVILMTNMKLSPKARARAVISATEGKTAAMQDLDIRSSVSPLKSQATGTGTDEVLVVEGEGKPIDNTGGHCKMGELIAKTVYDGVKEAVYRQNGILLQRSIFQKLRERHINPNGLLRECGCLGQGNDERANIARFEAILLQPRYAAFLESAFALSDAYERGLITDLGAFEAYCRTVSEEIAGHRTENWTDRITSEEIPIVLRMSLNALLNGMVLKNEQPQQ</sequence>
<dbReference type="Proteomes" id="UP001144372">
    <property type="component" value="Unassembled WGS sequence"/>
</dbReference>
<dbReference type="PANTHER" id="PTHR30535">
    <property type="entry name" value="VITAMIN B12-BINDING PROTEIN"/>
    <property type="match status" value="1"/>
</dbReference>
<dbReference type="Gene3D" id="3.40.50.1980">
    <property type="entry name" value="Nitrogenase molybdenum iron protein domain"/>
    <property type="match status" value="2"/>
</dbReference>
<feature type="domain" description="Fe/B12 periplasmic-binding" evidence="1">
    <location>
        <begin position="61"/>
        <end position="311"/>
    </location>
</feature>
<dbReference type="EMBL" id="BSDR01000001">
    <property type="protein sequence ID" value="GLI34627.1"/>
    <property type="molecule type" value="Genomic_DNA"/>
</dbReference>
<dbReference type="SUPFAM" id="SSF53807">
    <property type="entry name" value="Helical backbone' metal receptor"/>
    <property type="match status" value="1"/>
</dbReference>
<dbReference type="InterPro" id="IPR050902">
    <property type="entry name" value="ABC_Transporter_SBP"/>
</dbReference>
<protein>
    <recommendedName>
        <fullName evidence="1">Fe/B12 periplasmic-binding domain-containing protein</fullName>
    </recommendedName>
</protein>
<gene>
    <name evidence="2" type="ORF">DAMNIGENAA_20600</name>
</gene>
<comment type="caution">
    <text evidence="2">The sequence shown here is derived from an EMBL/GenBank/DDBJ whole genome shotgun (WGS) entry which is preliminary data.</text>
</comment>
<evidence type="ECO:0000313" key="3">
    <source>
        <dbReference type="Proteomes" id="UP001144372"/>
    </source>
</evidence>
<dbReference type="InterPro" id="IPR002808">
    <property type="entry name" value="AdoCbi_amidolase"/>
</dbReference>
<dbReference type="Pfam" id="PF01497">
    <property type="entry name" value="Peripla_BP_2"/>
    <property type="match status" value="1"/>
</dbReference>
<name>A0A9W6D1V8_9BACT</name>
<evidence type="ECO:0000259" key="1">
    <source>
        <dbReference type="PROSITE" id="PS50983"/>
    </source>
</evidence>
<dbReference type="Pfam" id="PF01955">
    <property type="entry name" value="CbiZ"/>
    <property type="match status" value="1"/>
</dbReference>
<dbReference type="GO" id="GO:0071281">
    <property type="term" value="P:cellular response to iron ion"/>
    <property type="evidence" value="ECO:0007669"/>
    <property type="project" value="TreeGrafter"/>
</dbReference>
<dbReference type="RefSeq" id="WP_281793998.1">
    <property type="nucleotide sequence ID" value="NZ_BSDR01000001.1"/>
</dbReference>
<organism evidence="2 3">
    <name type="scientific">Desulforhabdus amnigena</name>
    <dbReference type="NCBI Taxonomy" id="40218"/>
    <lineage>
        <taxon>Bacteria</taxon>
        <taxon>Pseudomonadati</taxon>
        <taxon>Thermodesulfobacteriota</taxon>
        <taxon>Syntrophobacteria</taxon>
        <taxon>Syntrophobacterales</taxon>
        <taxon>Syntrophobacteraceae</taxon>
        <taxon>Desulforhabdus</taxon>
    </lineage>
</organism>
<evidence type="ECO:0000313" key="2">
    <source>
        <dbReference type="EMBL" id="GLI34627.1"/>
    </source>
</evidence>
<dbReference type="AlphaFoldDB" id="A0A9W6D1V8"/>
<dbReference type="PANTHER" id="PTHR30535:SF34">
    <property type="entry name" value="MOLYBDATE-BINDING PROTEIN MOLA"/>
    <property type="match status" value="1"/>
</dbReference>
<reference evidence="2" key="1">
    <citation type="submission" date="2022-12" db="EMBL/GenBank/DDBJ databases">
        <title>Reference genome sequencing for broad-spectrum identification of bacterial and archaeal isolates by mass spectrometry.</title>
        <authorList>
            <person name="Sekiguchi Y."/>
            <person name="Tourlousse D.M."/>
        </authorList>
    </citation>
    <scope>NUCLEOTIDE SEQUENCE</scope>
    <source>
        <strain evidence="2">ASRB1</strain>
    </source>
</reference>
<dbReference type="InterPro" id="IPR002491">
    <property type="entry name" value="ABC_transptr_periplasmic_BD"/>
</dbReference>